<accession>A0ABW5R3F3</accession>
<organism evidence="1 2">
    <name type="scientific">Paenibacillus thailandensis</name>
    <dbReference type="NCBI Taxonomy" id="393250"/>
    <lineage>
        <taxon>Bacteria</taxon>
        <taxon>Bacillati</taxon>
        <taxon>Bacillota</taxon>
        <taxon>Bacilli</taxon>
        <taxon>Bacillales</taxon>
        <taxon>Paenibacillaceae</taxon>
        <taxon>Paenibacillus</taxon>
    </lineage>
</organism>
<dbReference type="EMBL" id="JBHUMY010000041">
    <property type="protein sequence ID" value="MFD2663321.1"/>
    <property type="molecule type" value="Genomic_DNA"/>
</dbReference>
<proteinExistence type="predicted"/>
<evidence type="ECO:0000313" key="1">
    <source>
        <dbReference type="EMBL" id="MFD2663321.1"/>
    </source>
</evidence>
<reference evidence="2" key="1">
    <citation type="journal article" date="2019" name="Int. J. Syst. Evol. Microbiol.">
        <title>The Global Catalogue of Microorganisms (GCM) 10K type strain sequencing project: providing services to taxonomists for standard genome sequencing and annotation.</title>
        <authorList>
            <consortium name="The Broad Institute Genomics Platform"/>
            <consortium name="The Broad Institute Genome Sequencing Center for Infectious Disease"/>
            <person name="Wu L."/>
            <person name="Ma J."/>
        </authorList>
    </citation>
    <scope>NUCLEOTIDE SEQUENCE [LARGE SCALE GENOMIC DNA]</scope>
    <source>
        <strain evidence="2">TISTR 1827</strain>
    </source>
</reference>
<comment type="caution">
    <text evidence="1">The sequence shown here is derived from an EMBL/GenBank/DDBJ whole genome shotgun (WGS) entry which is preliminary data.</text>
</comment>
<keyword evidence="2" id="KW-1185">Reference proteome</keyword>
<protein>
    <submittedName>
        <fullName evidence="1">Uncharacterized protein</fullName>
    </submittedName>
</protein>
<dbReference type="Proteomes" id="UP001597493">
    <property type="component" value="Unassembled WGS sequence"/>
</dbReference>
<name>A0ABW5R3F3_9BACL</name>
<evidence type="ECO:0000313" key="2">
    <source>
        <dbReference type="Proteomes" id="UP001597493"/>
    </source>
</evidence>
<gene>
    <name evidence="1" type="ORF">ACFSW5_24080</name>
</gene>
<sequence length="90" mass="10138">MLEADDKERGLEMLTFRQKVRRLLGRRVFISTTGLAVDEAGSAEFDGVLKMVGKDVLVILSERRPIAIRISEIISLTPLNNRTALKRKLT</sequence>
<dbReference type="RefSeq" id="WP_379279095.1">
    <property type="nucleotide sequence ID" value="NZ_JBHUGT010000039.1"/>
</dbReference>